<organism evidence="2 3">
    <name type="scientific">Sporolactobacillus shoreae</name>
    <dbReference type="NCBI Taxonomy" id="1465501"/>
    <lineage>
        <taxon>Bacteria</taxon>
        <taxon>Bacillati</taxon>
        <taxon>Bacillota</taxon>
        <taxon>Bacilli</taxon>
        <taxon>Bacillales</taxon>
        <taxon>Sporolactobacillaceae</taxon>
        <taxon>Sporolactobacillus</taxon>
    </lineage>
</organism>
<keyword evidence="3" id="KW-1185">Reference proteome</keyword>
<comment type="caution">
    <text evidence="2">The sequence shown here is derived from an EMBL/GenBank/DDBJ whole genome shotgun (WGS) entry which is preliminary data.</text>
</comment>
<dbReference type="AlphaFoldDB" id="A0A4Z0GKJ5"/>
<evidence type="ECO:0000256" key="1">
    <source>
        <dbReference type="SAM" id="MobiDB-lite"/>
    </source>
</evidence>
<reference evidence="2 3" key="1">
    <citation type="journal article" date="2015" name="Int. J. Syst. Evol. Microbiol.">
        <title>Sporolactobacillus shoreae sp. nov. and Sporolactobacillus spathodeae sp. nov., two spore-forming lactic acid bacteria isolated from tree barks in Thailand.</title>
        <authorList>
            <person name="Thamacharoensuk T."/>
            <person name="Kitahara M."/>
            <person name="Ohkuma M."/>
            <person name="Thongchul N."/>
            <person name="Tanasupawat S."/>
        </authorList>
    </citation>
    <scope>NUCLEOTIDE SEQUENCE [LARGE SCALE GENOMIC DNA]</scope>
    <source>
        <strain evidence="2 3">BK92</strain>
    </source>
</reference>
<name>A0A4Z0GKJ5_9BACL</name>
<dbReference type="EMBL" id="SRJD01000013">
    <property type="protein sequence ID" value="TGA97467.1"/>
    <property type="molecule type" value="Genomic_DNA"/>
</dbReference>
<feature type="compositionally biased region" description="Low complexity" evidence="1">
    <location>
        <begin position="89"/>
        <end position="102"/>
    </location>
</feature>
<proteinExistence type="predicted"/>
<feature type="compositionally biased region" description="Polar residues" evidence="1">
    <location>
        <begin position="15"/>
        <end position="30"/>
    </location>
</feature>
<gene>
    <name evidence="2" type="ORF">E4665_11485</name>
</gene>
<sequence length="454" mass="49961">MEIRPLNTFLSWNLDSSGNKSQATKQANQKSDTDHSSVIEVSAIKHDGNMTEFYNKDGSKVTFYTRKTINSQPLYSAINILEQNLNINNSQSSSSSSDKSQSGTIPTIPTPIADNMLNGVKLNRINLEGSYGAAEIIWNLTDDNPNFLANAVVAYDKAQTEIKQVYSDKAISERATSEGITDLASYQKTQYLARDAELSAVKQNFATEVGTEIKGYVTDLHQFFDPTATNKDGFNFQAGGFTEDPKYQSDEESLASMTNELMNLYSQYKQTNSVDYSKNSVQTVAEQFNNSILGKVQTTVNISGESLTYKDIYLSNSVLQAIGRNNVYLSDPFSNALGQSGINYLAKNELTTGAANLLEKGYEASFSAAKAIDSSVYSEYQASDQAYQMLGKLDTTSFTAFSSGFNHALSQLRKESSLPNGNAQIINESSDQIEFSKIQGIYNSFQNIFKIGNQ</sequence>
<feature type="region of interest" description="Disordered" evidence="1">
    <location>
        <begin position="15"/>
        <end position="35"/>
    </location>
</feature>
<dbReference type="Proteomes" id="UP000298347">
    <property type="component" value="Unassembled WGS sequence"/>
</dbReference>
<feature type="region of interest" description="Disordered" evidence="1">
    <location>
        <begin position="89"/>
        <end position="110"/>
    </location>
</feature>
<accession>A0A4Z0GKJ5</accession>
<evidence type="ECO:0000313" key="3">
    <source>
        <dbReference type="Proteomes" id="UP000298347"/>
    </source>
</evidence>
<dbReference type="OrthoDB" id="9817250at2"/>
<dbReference type="RefSeq" id="WP_135348933.1">
    <property type="nucleotide sequence ID" value="NZ_SRJD01000013.1"/>
</dbReference>
<protein>
    <submittedName>
        <fullName evidence="2">Uncharacterized protein</fullName>
    </submittedName>
</protein>
<evidence type="ECO:0000313" key="2">
    <source>
        <dbReference type="EMBL" id="TGA97467.1"/>
    </source>
</evidence>